<dbReference type="Proteomes" id="UP000635142">
    <property type="component" value="Unassembled WGS sequence"/>
</dbReference>
<protein>
    <submittedName>
        <fullName evidence="2">Peroxidase-related enzyme</fullName>
    </submittedName>
</protein>
<dbReference type="GO" id="GO:0051920">
    <property type="term" value="F:peroxiredoxin activity"/>
    <property type="evidence" value="ECO:0007669"/>
    <property type="project" value="InterPro"/>
</dbReference>
<name>A0A927HD55_9RHOB</name>
<dbReference type="AlphaFoldDB" id="A0A927HD55"/>
<dbReference type="EMBL" id="JACTAG010000001">
    <property type="protein sequence ID" value="MBD3663307.1"/>
    <property type="molecule type" value="Genomic_DNA"/>
</dbReference>
<dbReference type="RefSeq" id="WP_191074278.1">
    <property type="nucleotide sequence ID" value="NZ_JACTAG010000001.1"/>
</dbReference>
<keyword evidence="2" id="KW-0560">Oxidoreductase</keyword>
<dbReference type="PANTHER" id="PTHR35446:SF2">
    <property type="entry name" value="CARBOXYMUCONOLACTONE DECARBOXYLASE-LIKE DOMAIN-CONTAINING PROTEIN"/>
    <property type="match status" value="1"/>
</dbReference>
<feature type="domain" description="Carboxymuconolactone decarboxylase-like" evidence="1">
    <location>
        <begin position="30"/>
        <end position="90"/>
    </location>
</feature>
<dbReference type="PANTHER" id="PTHR35446">
    <property type="entry name" value="SI:CH211-175M2.5"/>
    <property type="match status" value="1"/>
</dbReference>
<keyword evidence="2" id="KW-0575">Peroxidase</keyword>
<dbReference type="InterPro" id="IPR004675">
    <property type="entry name" value="AhpD_core"/>
</dbReference>
<dbReference type="NCBIfam" id="TIGR00778">
    <property type="entry name" value="ahpD_dom"/>
    <property type="match status" value="1"/>
</dbReference>
<dbReference type="InterPro" id="IPR003779">
    <property type="entry name" value="CMD-like"/>
</dbReference>
<keyword evidence="3" id="KW-1185">Reference proteome</keyword>
<dbReference type="SUPFAM" id="SSF69118">
    <property type="entry name" value="AhpD-like"/>
    <property type="match status" value="1"/>
</dbReference>
<dbReference type="InterPro" id="IPR010195">
    <property type="entry name" value="Uncharacterised_peroxidase-rel"/>
</dbReference>
<evidence type="ECO:0000259" key="1">
    <source>
        <dbReference type="Pfam" id="PF02627"/>
    </source>
</evidence>
<proteinExistence type="predicted"/>
<sequence length="188" mass="20566">MKRLIPSLPETPDLGDVFRAFPTNVVQILQLDDAIMCDPAAINQGDRELIAAYVSALNACQFCAGAHLNAAEAFGIERTVLDELLNDVETARVDTALKPILRYVGKLTQTPSRLTEADAQAVYAAGWSEEALYDAIKVCALFNFMNRIVEGTGVSADVSGSRPVTEADKKERRARRYTDWARAEGLMS</sequence>
<evidence type="ECO:0000313" key="2">
    <source>
        <dbReference type="EMBL" id="MBD3663307.1"/>
    </source>
</evidence>
<reference evidence="2" key="1">
    <citation type="submission" date="2020-08" db="EMBL/GenBank/DDBJ databases">
        <title>Sulfitobacter aestuariivivens sp. nov., isolated from a tidal flat.</title>
        <authorList>
            <person name="Park S."/>
            <person name="Yoon J.-H."/>
        </authorList>
    </citation>
    <scope>NUCLEOTIDE SEQUENCE</scope>
    <source>
        <strain evidence="2">TSTF-M16</strain>
    </source>
</reference>
<organism evidence="2 3">
    <name type="scientific">Sulfitobacter aestuariivivens</name>
    <dbReference type="NCBI Taxonomy" id="2766981"/>
    <lineage>
        <taxon>Bacteria</taxon>
        <taxon>Pseudomonadati</taxon>
        <taxon>Pseudomonadota</taxon>
        <taxon>Alphaproteobacteria</taxon>
        <taxon>Rhodobacterales</taxon>
        <taxon>Roseobacteraceae</taxon>
        <taxon>Sulfitobacter</taxon>
    </lineage>
</organism>
<comment type="caution">
    <text evidence="2">The sequence shown here is derived from an EMBL/GenBank/DDBJ whole genome shotgun (WGS) entry which is preliminary data.</text>
</comment>
<gene>
    <name evidence="2" type="ORF">H9Q16_05185</name>
</gene>
<dbReference type="NCBIfam" id="TIGR01926">
    <property type="entry name" value="peroxid_rel"/>
    <property type="match status" value="1"/>
</dbReference>
<accession>A0A927HD55</accession>
<dbReference type="InterPro" id="IPR029032">
    <property type="entry name" value="AhpD-like"/>
</dbReference>
<dbReference type="Pfam" id="PF02627">
    <property type="entry name" value="CMD"/>
    <property type="match status" value="1"/>
</dbReference>
<evidence type="ECO:0000313" key="3">
    <source>
        <dbReference type="Proteomes" id="UP000635142"/>
    </source>
</evidence>
<dbReference type="Gene3D" id="1.20.1290.10">
    <property type="entry name" value="AhpD-like"/>
    <property type="match status" value="1"/>
</dbReference>